<feature type="domain" description="DUF4143" evidence="2">
    <location>
        <begin position="207"/>
        <end position="367"/>
    </location>
</feature>
<accession>A0A7Y0U3C1</accession>
<dbReference type="Pfam" id="PF13173">
    <property type="entry name" value="AAA_14"/>
    <property type="match status" value="1"/>
</dbReference>
<dbReference type="AlphaFoldDB" id="A0A7Y0U3C1"/>
<dbReference type="InterPro" id="IPR041682">
    <property type="entry name" value="AAA_14"/>
</dbReference>
<evidence type="ECO:0000259" key="2">
    <source>
        <dbReference type="Pfam" id="PF13635"/>
    </source>
</evidence>
<keyword evidence="3" id="KW-0547">Nucleotide-binding</keyword>
<dbReference type="GO" id="GO:0005524">
    <property type="term" value="F:ATP binding"/>
    <property type="evidence" value="ECO:0007669"/>
    <property type="project" value="UniProtKB-KW"/>
</dbReference>
<sequence>MLVELIQRHLKTRVKELLGISPIVVIEGARQVGKSTLTKMLLPQTEVRFLTLDDPVTKNLATEDPLLLLQSSGDTPLVIDEVQRAPQLVLALKMLVDRNRQVGKYLLTGSANLLRIPQSEDSLAGRAMTLRLHPFTQGELAGQNDDWVSAITQLAKGGATLLDKQPAALTREEIVKRAAKGGYPPVQHLDEKQQHLWLKDYLKRLLQRDATDLGQLNTKTLTQLFSLLAASPGGELVLQHLADKLSISRETVRRYLELLDSMFLTVELPAWSRSLTTRQVRRPELYLSDPGLFTTLENLNTAHLLSPQGFDYLGGLIETFVVCELYRQQGWSGTPHELFYYRDRAGAEVDIIIETPSGVIGVEVKASTSVAPKQFKHLQTLRDRLGEQFIAGIVLNLAEPTLVGRKLYSLPINSLWQSPQPASL</sequence>
<dbReference type="Pfam" id="PF13635">
    <property type="entry name" value="DUF4143"/>
    <property type="match status" value="1"/>
</dbReference>
<evidence type="ECO:0000313" key="4">
    <source>
        <dbReference type="Proteomes" id="UP000578252"/>
    </source>
</evidence>
<comment type="caution">
    <text evidence="3">The sequence shown here is derived from an EMBL/GenBank/DDBJ whole genome shotgun (WGS) entry which is preliminary data.</text>
</comment>
<dbReference type="SUPFAM" id="SSF52540">
    <property type="entry name" value="P-loop containing nucleoside triphosphate hydrolases"/>
    <property type="match status" value="1"/>
</dbReference>
<organism evidence="3 4">
    <name type="scientific">Mobiluncus mulieris</name>
    <dbReference type="NCBI Taxonomy" id="2052"/>
    <lineage>
        <taxon>Bacteria</taxon>
        <taxon>Bacillati</taxon>
        <taxon>Actinomycetota</taxon>
        <taxon>Actinomycetes</taxon>
        <taxon>Actinomycetales</taxon>
        <taxon>Actinomycetaceae</taxon>
        <taxon>Mobiluncus</taxon>
    </lineage>
</organism>
<keyword evidence="3" id="KW-0067">ATP-binding</keyword>
<name>A0A7Y0U3C1_9ACTO</name>
<dbReference type="EMBL" id="JABCUR010000025">
    <property type="protein sequence ID" value="NMW66186.1"/>
    <property type="molecule type" value="Genomic_DNA"/>
</dbReference>
<feature type="domain" description="AAA" evidence="1">
    <location>
        <begin position="22"/>
        <end position="140"/>
    </location>
</feature>
<protein>
    <submittedName>
        <fullName evidence="3">ATP-binding protein</fullName>
    </submittedName>
</protein>
<dbReference type="PANTHER" id="PTHR43566">
    <property type="entry name" value="CONSERVED PROTEIN"/>
    <property type="match status" value="1"/>
</dbReference>
<dbReference type="InterPro" id="IPR025420">
    <property type="entry name" value="DUF4143"/>
</dbReference>
<dbReference type="InterPro" id="IPR027417">
    <property type="entry name" value="P-loop_NTPase"/>
</dbReference>
<reference evidence="3 4" key="1">
    <citation type="submission" date="2020-04" db="EMBL/GenBank/DDBJ databases">
        <title>Antimicrobial susceptibility and clonality of vaginal-derived multi-drug resistant Mobiluncus isolates in China.</title>
        <authorList>
            <person name="Zhang X."/>
        </authorList>
    </citation>
    <scope>NUCLEOTIDE SEQUENCE [LARGE SCALE GENOMIC DNA]</scope>
    <source>
        <strain evidence="3 4">13</strain>
    </source>
</reference>
<gene>
    <name evidence="3" type="ORF">HHJ78_11965</name>
</gene>
<proteinExistence type="predicted"/>
<dbReference type="PANTHER" id="PTHR43566:SF2">
    <property type="entry name" value="DUF4143 DOMAIN-CONTAINING PROTEIN"/>
    <property type="match status" value="1"/>
</dbReference>
<dbReference type="Proteomes" id="UP000578252">
    <property type="component" value="Unassembled WGS sequence"/>
</dbReference>
<evidence type="ECO:0000259" key="1">
    <source>
        <dbReference type="Pfam" id="PF13173"/>
    </source>
</evidence>
<evidence type="ECO:0000313" key="3">
    <source>
        <dbReference type="EMBL" id="NMW66186.1"/>
    </source>
</evidence>